<dbReference type="Pfam" id="PF25021">
    <property type="entry name" value="TEN_NHL"/>
    <property type="match status" value="1"/>
</dbReference>
<keyword evidence="3" id="KW-1015">Disulfide bond</keyword>
<protein>
    <submittedName>
        <fullName evidence="6">Uncharacterized protein</fullName>
    </submittedName>
</protein>
<dbReference type="Pfam" id="PF25023">
    <property type="entry name" value="TEN_YD-shell"/>
    <property type="match status" value="1"/>
</dbReference>
<evidence type="ECO:0000256" key="1">
    <source>
        <dbReference type="ARBA" id="ARBA00022536"/>
    </source>
</evidence>
<name>A0A8S3I5F7_9BILA</name>
<accession>A0A8S3I5F7</accession>
<dbReference type="InterPro" id="IPR056823">
    <property type="entry name" value="TEN-like_YD-shell"/>
</dbReference>
<dbReference type="AlphaFoldDB" id="A0A8S3I5F7"/>
<organism evidence="6 7">
    <name type="scientific">Rotaria magnacalcarata</name>
    <dbReference type="NCBI Taxonomy" id="392030"/>
    <lineage>
        <taxon>Eukaryota</taxon>
        <taxon>Metazoa</taxon>
        <taxon>Spiralia</taxon>
        <taxon>Gnathifera</taxon>
        <taxon>Rotifera</taxon>
        <taxon>Eurotatoria</taxon>
        <taxon>Bdelloidea</taxon>
        <taxon>Philodinida</taxon>
        <taxon>Philodinidae</taxon>
        <taxon>Rotaria</taxon>
    </lineage>
</organism>
<dbReference type="PANTHER" id="PTHR11219">
    <property type="entry name" value="TENEURIN AND N-ACETYLGLUCOSAMINE-1-PHOSPHODIESTER ALPHA-N-ACETYLGLUCOSAMINIDASE"/>
    <property type="match status" value="1"/>
</dbReference>
<feature type="non-terminal residue" evidence="6">
    <location>
        <position position="1"/>
    </location>
</feature>
<proteinExistence type="predicted"/>
<evidence type="ECO:0000313" key="7">
    <source>
        <dbReference type="Proteomes" id="UP000681720"/>
    </source>
</evidence>
<feature type="domain" description="Teneurin NHL" evidence="4">
    <location>
        <begin position="2"/>
        <end position="123"/>
    </location>
</feature>
<comment type="caution">
    <text evidence="6">The sequence shown here is derived from an EMBL/GenBank/DDBJ whole genome shotgun (WGS) entry which is preliminary data.</text>
</comment>
<dbReference type="InterPro" id="IPR051216">
    <property type="entry name" value="Teneurin"/>
</dbReference>
<evidence type="ECO:0000259" key="4">
    <source>
        <dbReference type="Pfam" id="PF25021"/>
    </source>
</evidence>
<reference evidence="6" key="1">
    <citation type="submission" date="2021-02" db="EMBL/GenBank/DDBJ databases">
        <authorList>
            <person name="Nowell W R."/>
        </authorList>
    </citation>
    <scope>NUCLEOTIDE SEQUENCE</scope>
</reference>
<keyword evidence="1" id="KW-0245">EGF-like domain</keyword>
<dbReference type="Proteomes" id="UP000681720">
    <property type="component" value="Unassembled WGS sequence"/>
</dbReference>
<evidence type="ECO:0000256" key="3">
    <source>
        <dbReference type="ARBA" id="ARBA00023157"/>
    </source>
</evidence>
<dbReference type="SUPFAM" id="SSF63825">
    <property type="entry name" value="YWTD domain"/>
    <property type="match status" value="1"/>
</dbReference>
<dbReference type="PANTHER" id="PTHR11219:SF69">
    <property type="entry name" value="TENEURIN-A"/>
    <property type="match status" value="1"/>
</dbReference>
<feature type="domain" description="Teneurin-like YD-shell" evidence="5">
    <location>
        <begin position="189"/>
        <end position="229"/>
    </location>
</feature>
<evidence type="ECO:0000313" key="6">
    <source>
        <dbReference type="EMBL" id="CAF5192662.1"/>
    </source>
</evidence>
<evidence type="ECO:0000256" key="2">
    <source>
        <dbReference type="ARBA" id="ARBA00022737"/>
    </source>
</evidence>
<dbReference type="EMBL" id="CAJOBJ010338938">
    <property type="protein sequence ID" value="CAF5192662.1"/>
    <property type="molecule type" value="Genomic_DNA"/>
</dbReference>
<keyword evidence="2" id="KW-0677">Repeat</keyword>
<evidence type="ECO:0000259" key="5">
    <source>
        <dbReference type="Pfam" id="PF25023"/>
    </source>
</evidence>
<dbReference type="InterPro" id="IPR056822">
    <property type="entry name" value="TEN_NHL"/>
</dbReference>
<sequence length="240" mass="27969">YGTIYFIDGQRIRKLYIENSHVTNLVGSYDYQIDYHKQLSCNRSYSLDQFNLYNPTTLHIHPLDGDLYILDDMYLYRIRINFNLIEIVLGQSLNCLNNDNFVQLNNPMDFSFNHQGDLFILEKSKPFIRVLRSSNNKLENLNLNLNNIKINFASIINYPDGSIILSNIASKEILKLKSISVTNEDEQNNGLNIHSTDKNEIYVFNRVGQHRATIDALTGLCHLSFLYYVIKKKSLTRKFE</sequence>
<gene>
    <name evidence="6" type="ORF">GIL414_LOCUS73577</name>
</gene>